<protein>
    <submittedName>
        <fullName evidence="1">Uncharacterized protein</fullName>
    </submittedName>
</protein>
<dbReference type="RefSeq" id="WP_375357831.1">
    <property type="nucleotide sequence ID" value="NZ_JBHHMI010000034.1"/>
</dbReference>
<accession>A0ABV5B1L0</accession>
<sequence length="168" mass="19413">MNRKIDMLQQLAKINEDGYNAAISTIYRLRLSDSLFNTSDLRVVTDFSLFELVDTKLIRLCEQGTTETPKVIDIHDPTYSHYSSVVLVHGENTIEYATSDREGRTVASYWIDLPSGRTLIYNFHYDSTHQGMDDIIEMKEMYRYIKGICLHLEEKGFLIKEGQTDVAF</sequence>
<keyword evidence="2" id="KW-1185">Reference proteome</keyword>
<evidence type="ECO:0000313" key="1">
    <source>
        <dbReference type="EMBL" id="MFB5269559.1"/>
    </source>
</evidence>
<dbReference type="EMBL" id="JBHHMI010000034">
    <property type="protein sequence ID" value="MFB5269559.1"/>
    <property type="molecule type" value="Genomic_DNA"/>
</dbReference>
<proteinExistence type="predicted"/>
<reference evidence="1 2" key="1">
    <citation type="submission" date="2024-09" db="EMBL/GenBank/DDBJ databases">
        <title>Paenibacillus zeirhizospherea sp. nov., isolated from surface of the maize (Zea mays) roots in a horticulture field, Hungary.</title>
        <authorList>
            <person name="Marton D."/>
            <person name="Farkas M."/>
            <person name="Bedics A."/>
            <person name="Toth E."/>
            <person name="Tancsics A."/>
            <person name="Boka K."/>
            <person name="Maroti G."/>
            <person name="Kriszt B."/>
            <person name="Cserhati M."/>
        </authorList>
    </citation>
    <scope>NUCLEOTIDE SEQUENCE [LARGE SCALE GENOMIC DNA]</scope>
    <source>
        <strain evidence="1 2">KCTC 33519</strain>
    </source>
</reference>
<evidence type="ECO:0000313" key="2">
    <source>
        <dbReference type="Proteomes" id="UP001580346"/>
    </source>
</evidence>
<gene>
    <name evidence="1" type="ORF">ACE41H_22630</name>
</gene>
<dbReference type="Proteomes" id="UP001580346">
    <property type="component" value="Unassembled WGS sequence"/>
</dbReference>
<organism evidence="1 2">
    <name type="scientific">Paenibacillus enshidis</name>
    <dbReference type="NCBI Taxonomy" id="1458439"/>
    <lineage>
        <taxon>Bacteria</taxon>
        <taxon>Bacillati</taxon>
        <taxon>Bacillota</taxon>
        <taxon>Bacilli</taxon>
        <taxon>Bacillales</taxon>
        <taxon>Paenibacillaceae</taxon>
        <taxon>Paenibacillus</taxon>
    </lineage>
</organism>
<comment type="caution">
    <text evidence="1">The sequence shown here is derived from an EMBL/GenBank/DDBJ whole genome shotgun (WGS) entry which is preliminary data.</text>
</comment>
<name>A0ABV5B1L0_9BACL</name>